<name>A0A4V3RCJ4_9BACE</name>
<dbReference type="RefSeq" id="WP_136009204.1">
    <property type="nucleotide sequence ID" value="NZ_SRYZ01000004.1"/>
</dbReference>
<evidence type="ECO:0000313" key="2">
    <source>
        <dbReference type="Proteomes" id="UP000310532"/>
    </source>
</evidence>
<proteinExistence type="predicted"/>
<reference evidence="1 2" key="1">
    <citation type="submission" date="2019-04" db="EMBL/GenBank/DDBJ databases">
        <title>Microbes associate with the intestines of laboratory mice.</title>
        <authorList>
            <person name="Navarre W."/>
            <person name="Wong E."/>
            <person name="Huang K."/>
            <person name="Tropini C."/>
            <person name="Ng K."/>
            <person name="Yu B."/>
        </authorList>
    </citation>
    <scope>NUCLEOTIDE SEQUENCE [LARGE SCALE GENOMIC DNA]</scope>
    <source>
        <strain evidence="1 2">NM69_E16B</strain>
    </source>
</reference>
<gene>
    <name evidence="1" type="ORF">E5355_03550</name>
</gene>
<dbReference type="EMBL" id="SRYZ01000004">
    <property type="protein sequence ID" value="TGY08960.1"/>
    <property type="molecule type" value="Genomic_DNA"/>
</dbReference>
<comment type="caution">
    <text evidence="1">The sequence shown here is derived from an EMBL/GenBank/DDBJ whole genome shotgun (WGS) entry which is preliminary data.</text>
</comment>
<protein>
    <submittedName>
        <fullName evidence="1">Fimbrillin family protein</fullName>
    </submittedName>
</protein>
<dbReference type="Proteomes" id="UP000310532">
    <property type="component" value="Unassembled WGS sequence"/>
</dbReference>
<sequence>MNGNVKLLGMVATASIMLASCSNDELKEVYKGEKISFTTQVKTRATETTINNLNGFYVYADADNYEDMFINGRPAKKEAGKDNTFTIKDENGGDYLWPTGVKEVRFWAYGPDNLDTKTAFKPTITTHTQQFETLLESSMENGGTNQQDFIVAYQNVRQENVTGGAVKLDFYHALSQICINAKCPDHNNRKVNIKGAWLVNINQKGILSFSESATDTYHMQWTPSLPSTYGVKFENLPLLTSANTTLIGQAEGTTGDKSSSLMLIPQKQDKWTTDKPKGAYILFLCRIEAIHKGTVHSDKDSNGAIHVEGDYHYHQLFPTPQSDKWNRNEYGYTCVGIDIDWKPNHKYVYNVIFCGQGSGAGVYPPIELPDLPKIEGIEIVPNKDKDKVGETVLDSPLSFDVTVEAWEQGNTGNNDGNTNMD</sequence>
<dbReference type="Gene3D" id="2.60.40.2620">
    <property type="entry name" value="Fimbrillin-like"/>
    <property type="match status" value="1"/>
</dbReference>
<dbReference type="PROSITE" id="PS51257">
    <property type="entry name" value="PROKAR_LIPOPROTEIN"/>
    <property type="match status" value="1"/>
</dbReference>
<keyword evidence="2" id="KW-1185">Reference proteome</keyword>
<dbReference type="InterPro" id="IPR042278">
    <property type="entry name" value="Mfa-like_1_N"/>
</dbReference>
<organism evidence="1 2">
    <name type="scientific">Bacteroides muris</name>
    <name type="common">ex Afrizal et al. 2022</name>
    <dbReference type="NCBI Taxonomy" id="2516960"/>
    <lineage>
        <taxon>Bacteria</taxon>
        <taxon>Pseudomonadati</taxon>
        <taxon>Bacteroidota</taxon>
        <taxon>Bacteroidia</taxon>
        <taxon>Bacteroidales</taxon>
        <taxon>Bacteroidaceae</taxon>
        <taxon>Bacteroides</taxon>
    </lineage>
</organism>
<evidence type="ECO:0000313" key="1">
    <source>
        <dbReference type="EMBL" id="TGY08960.1"/>
    </source>
</evidence>
<dbReference type="InterPro" id="IPR025049">
    <property type="entry name" value="Mfa-like_1"/>
</dbReference>
<dbReference type="AlphaFoldDB" id="A0A4V3RCJ4"/>
<dbReference type="Pfam" id="PF13149">
    <property type="entry name" value="Mfa_like_1"/>
    <property type="match status" value="1"/>
</dbReference>
<accession>A0A4V3RCJ4</accession>
<dbReference type="CDD" id="cd13120">
    <property type="entry name" value="BF2867_like_N"/>
    <property type="match status" value="1"/>
</dbReference>